<dbReference type="GO" id="GO:0009423">
    <property type="term" value="P:chorismate biosynthetic process"/>
    <property type="evidence" value="ECO:0007669"/>
    <property type="project" value="UniProtKB-UniRule"/>
</dbReference>
<sequence>MKVCVPLQTTPYTITFSKGGLNMVGNWLCDIWKPQRVAIITDKTVSDLYLECVSISLKKAGFEVSHFAIQPGEASKSLDMAEVLFQWLAEEGLTRSDGIMALGGGVVGDLAGFVASTYMRGIHFVQVPTTLLAQVDSSVGGKTAVNTAAAKNLVGSFAQPSGVFIDTMTLHTLSERRIKEGLAEIIKTAAILDAKLWETLDRFKTLDEFLKAADAVIARCCELKASVVLEDEFDNGQRLILNFGHTIGHAIEATIGYGVVTHGEAVALGMVQISQRAEDKGLMPNGITRDIKQMLIKFGLKTHIDKWDEEALLEAIAHDKKKRGNTLKLILLETIGKAKIVTVPIEEIASFLKRID</sequence>
<feature type="binding site" evidence="18">
    <location>
        <begin position="169"/>
        <end position="172"/>
    </location>
    <ligand>
        <name>NAD(+)</name>
        <dbReference type="ChEBI" id="CHEBI:57540"/>
    </ligand>
</feature>
<dbReference type="AlphaFoldDB" id="A0A430ACA2"/>
<evidence type="ECO:0000256" key="12">
    <source>
        <dbReference type="ARBA" id="ARBA00022741"/>
    </source>
</evidence>
<dbReference type="UniPathway" id="UPA00053">
    <property type="reaction ID" value="UER00085"/>
</dbReference>
<dbReference type="GO" id="GO:0008652">
    <property type="term" value="P:amino acid biosynthetic process"/>
    <property type="evidence" value="ECO:0007669"/>
    <property type="project" value="UniProtKB-KW"/>
</dbReference>
<evidence type="ECO:0000256" key="6">
    <source>
        <dbReference type="ARBA" id="ARBA00005412"/>
    </source>
</evidence>
<evidence type="ECO:0000256" key="17">
    <source>
        <dbReference type="ARBA" id="ARBA00023285"/>
    </source>
</evidence>
<keyword evidence="14 18" id="KW-0520">NAD</keyword>
<gene>
    <name evidence="18" type="primary">aroB</name>
    <name evidence="21" type="ORF">CBF31_02130</name>
</gene>
<dbReference type="OrthoDB" id="9806583at2"/>
<keyword evidence="10 18" id="KW-0028">Amino-acid biosynthesis</keyword>
<feature type="binding site" evidence="18">
    <location>
        <begin position="129"/>
        <end position="130"/>
    </location>
    <ligand>
        <name>NAD(+)</name>
        <dbReference type="ChEBI" id="CHEBI:57540"/>
    </ligand>
</feature>
<comment type="caution">
    <text evidence="18">Lacks conserved residue(s) required for the propagation of feature annotation.</text>
</comment>
<evidence type="ECO:0000256" key="3">
    <source>
        <dbReference type="ARBA" id="ARBA00001947"/>
    </source>
</evidence>
<dbReference type="FunFam" id="3.40.50.1970:FF:000007">
    <property type="entry name" value="Pentafunctional AROM polypeptide"/>
    <property type="match status" value="1"/>
</dbReference>
<dbReference type="InterPro" id="IPR030963">
    <property type="entry name" value="DHQ_synth_fam"/>
</dbReference>
<evidence type="ECO:0000256" key="11">
    <source>
        <dbReference type="ARBA" id="ARBA00022723"/>
    </source>
</evidence>
<feature type="domain" description="3-dehydroquinate synthase C-terminal" evidence="20">
    <location>
        <begin position="181"/>
        <end position="322"/>
    </location>
</feature>
<accession>A0A430ACA2</accession>
<evidence type="ECO:0000313" key="21">
    <source>
        <dbReference type="EMBL" id="RSU04839.1"/>
    </source>
</evidence>
<comment type="cofactor">
    <cofactor evidence="3">
        <name>Zn(2+)</name>
        <dbReference type="ChEBI" id="CHEBI:29105"/>
    </cofactor>
</comment>
<evidence type="ECO:0000256" key="18">
    <source>
        <dbReference type="HAMAP-Rule" id="MF_00110"/>
    </source>
</evidence>
<dbReference type="InterPro" id="IPR056179">
    <property type="entry name" value="DHQS_C"/>
</dbReference>
<evidence type="ECO:0000256" key="16">
    <source>
        <dbReference type="ARBA" id="ARBA00023239"/>
    </source>
</evidence>
<evidence type="ECO:0000259" key="20">
    <source>
        <dbReference type="Pfam" id="PF24621"/>
    </source>
</evidence>
<dbReference type="GO" id="GO:0009073">
    <property type="term" value="P:aromatic amino acid family biosynthetic process"/>
    <property type="evidence" value="ECO:0007669"/>
    <property type="project" value="UniProtKB-KW"/>
</dbReference>
<dbReference type="GO" id="GO:0003856">
    <property type="term" value="F:3-dehydroquinate synthase activity"/>
    <property type="evidence" value="ECO:0007669"/>
    <property type="project" value="UniProtKB-UniRule"/>
</dbReference>
<dbReference type="EC" id="4.2.3.4" evidence="7 18"/>
<keyword evidence="13 18" id="KW-0862">Zinc</keyword>
<evidence type="ECO:0000256" key="2">
    <source>
        <dbReference type="ARBA" id="ARBA00001911"/>
    </source>
</evidence>
<evidence type="ECO:0000256" key="9">
    <source>
        <dbReference type="ARBA" id="ARBA00022490"/>
    </source>
</evidence>
<dbReference type="InterPro" id="IPR016037">
    <property type="entry name" value="DHQ_synth_AroB"/>
</dbReference>
<dbReference type="NCBIfam" id="TIGR01357">
    <property type="entry name" value="aroB"/>
    <property type="match status" value="1"/>
</dbReference>
<comment type="catalytic activity">
    <reaction evidence="1 18">
        <text>7-phospho-2-dehydro-3-deoxy-D-arabino-heptonate = 3-dehydroquinate + phosphate</text>
        <dbReference type="Rhea" id="RHEA:21968"/>
        <dbReference type="ChEBI" id="CHEBI:32364"/>
        <dbReference type="ChEBI" id="CHEBI:43474"/>
        <dbReference type="ChEBI" id="CHEBI:58394"/>
        <dbReference type="EC" id="4.2.3.4"/>
    </reaction>
</comment>
<keyword evidence="11 18" id="KW-0479">Metal-binding</keyword>
<feature type="binding site" evidence="18">
    <location>
        <position position="151"/>
    </location>
    <ligand>
        <name>NAD(+)</name>
        <dbReference type="ChEBI" id="CHEBI:57540"/>
    </ligand>
</feature>
<protein>
    <recommendedName>
        <fullName evidence="8 18">3-dehydroquinate synthase</fullName>
        <shortName evidence="18">DHQS</shortName>
        <ecNumber evidence="7 18">4.2.3.4</ecNumber>
    </recommendedName>
</protein>
<evidence type="ECO:0000256" key="7">
    <source>
        <dbReference type="ARBA" id="ARBA00013031"/>
    </source>
</evidence>
<keyword evidence="12 18" id="KW-0547">Nucleotide-binding</keyword>
<comment type="function">
    <text evidence="18">Catalyzes the conversion of 3-deoxy-D-arabino-heptulosonate 7-phosphate (DAHP) to dehydroquinate (DHQ).</text>
</comment>
<comment type="cofactor">
    <cofactor evidence="2 18">
        <name>NAD(+)</name>
        <dbReference type="ChEBI" id="CHEBI:57540"/>
    </cofactor>
</comment>
<dbReference type="Pfam" id="PF24621">
    <property type="entry name" value="DHQS_C"/>
    <property type="match status" value="1"/>
</dbReference>
<comment type="subcellular location">
    <subcellularLocation>
        <location evidence="4 18">Cytoplasm</location>
    </subcellularLocation>
</comment>
<evidence type="ECO:0000256" key="4">
    <source>
        <dbReference type="ARBA" id="ARBA00004496"/>
    </source>
</evidence>
<keyword evidence="17 18" id="KW-0170">Cobalt</keyword>
<evidence type="ECO:0000256" key="14">
    <source>
        <dbReference type="ARBA" id="ARBA00023027"/>
    </source>
</evidence>
<dbReference type="Gene3D" id="3.40.50.1970">
    <property type="match status" value="1"/>
</dbReference>
<feature type="domain" description="3-dehydroquinate synthase N-terminal" evidence="19">
    <location>
        <begin position="67"/>
        <end position="179"/>
    </location>
</feature>
<feature type="binding site" evidence="18">
    <location>
        <position position="262"/>
    </location>
    <ligand>
        <name>Zn(2+)</name>
        <dbReference type="ChEBI" id="CHEBI:29105"/>
    </ligand>
</feature>
<evidence type="ECO:0000256" key="15">
    <source>
        <dbReference type="ARBA" id="ARBA00023141"/>
    </source>
</evidence>
<feature type="binding site" evidence="18">
    <location>
        <position position="142"/>
    </location>
    <ligand>
        <name>NAD(+)</name>
        <dbReference type="ChEBI" id="CHEBI:57540"/>
    </ligand>
</feature>
<evidence type="ECO:0000256" key="8">
    <source>
        <dbReference type="ARBA" id="ARBA00017684"/>
    </source>
</evidence>
<dbReference type="Pfam" id="PF01761">
    <property type="entry name" value="DHQ_synthase"/>
    <property type="match status" value="1"/>
</dbReference>
<dbReference type="GO" id="GO:0000166">
    <property type="term" value="F:nucleotide binding"/>
    <property type="evidence" value="ECO:0007669"/>
    <property type="project" value="UniProtKB-KW"/>
</dbReference>
<name>A0A430ACA2_9ENTE</name>
<feature type="binding site" evidence="18">
    <location>
        <begin position="105"/>
        <end position="109"/>
    </location>
    <ligand>
        <name>NAD(+)</name>
        <dbReference type="ChEBI" id="CHEBI:57540"/>
    </ligand>
</feature>
<feature type="binding site" evidence="18">
    <location>
        <position position="184"/>
    </location>
    <ligand>
        <name>Zn(2+)</name>
        <dbReference type="ChEBI" id="CHEBI:29105"/>
    </ligand>
</feature>
<evidence type="ECO:0000313" key="22">
    <source>
        <dbReference type="Proteomes" id="UP000287101"/>
    </source>
</evidence>
<dbReference type="RefSeq" id="WP_126830500.1">
    <property type="nucleotide sequence ID" value="NZ_CBCRYB010000002.1"/>
</dbReference>
<keyword evidence="15 18" id="KW-0057">Aromatic amino acid biosynthesis</keyword>
<dbReference type="PANTHER" id="PTHR43622:SF7">
    <property type="entry name" value="3-DEHYDROQUINATE SYNTHASE, CHLOROPLASTIC"/>
    <property type="match status" value="1"/>
</dbReference>
<evidence type="ECO:0000256" key="10">
    <source>
        <dbReference type="ARBA" id="ARBA00022605"/>
    </source>
</evidence>
<feature type="binding site" evidence="18">
    <location>
        <position position="245"/>
    </location>
    <ligand>
        <name>Zn(2+)</name>
        <dbReference type="ChEBI" id="CHEBI:29105"/>
    </ligand>
</feature>
<dbReference type="HAMAP" id="MF_00110">
    <property type="entry name" value="DHQ_synthase"/>
    <property type="match status" value="1"/>
</dbReference>
<comment type="cofactor">
    <cofactor evidence="18">
        <name>Co(2+)</name>
        <dbReference type="ChEBI" id="CHEBI:48828"/>
    </cofactor>
    <cofactor evidence="18">
        <name>Zn(2+)</name>
        <dbReference type="ChEBI" id="CHEBI:29105"/>
    </cofactor>
    <text evidence="18">Binds 1 divalent metal cation per subunit. Can use either Co(2+) or Zn(2+).</text>
</comment>
<organism evidence="21 22">
    <name type="scientific">Vagococcus fessus</name>
    <dbReference type="NCBI Taxonomy" id="120370"/>
    <lineage>
        <taxon>Bacteria</taxon>
        <taxon>Bacillati</taxon>
        <taxon>Bacillota</taxon>
        <taxon>Bacilli</taxon>
        <taxon>Lactobacillales</taxon>
        <taxon>Enterococcaceae</taxon>
        <taxon>Vagococcus</taxon>
    </lineage>
</organism>
<dbReference type="PIRSF" id="PIRSF001455">
    <property type="entry name" value="DHQ_synth"/>
    <property type="match status" value="1"/>
</dbReference>
<comment type="pathway">
    <text evidence="5 18">Metabolic intermediate biosynthesis; chorismate biosynthesis; chorismate from D-erythrose 4-phosphate and phosphoenolpyruvate: step 2/7.</text>
</comment>
<comment type="caution">
    <text evidence="21">The sequence shown here is derived from an EMBL/GenBank/DDBJ whole genome shotgun (WGS) entry which is preliminary data.</text>
</comment>
<proteinExistence type="inferred from homology"/>
<dbReference type="Proteomes" id="UP000287101">
    <property type="component" value="Unassembled WGS sequence"/>
</dbReference>
<dbReference type="Gene3D" id="1.20.1090.10">
    <property type="entry name" value="Dehydroquinate synthase-like - alpha domain"/>
    <property type="match status" value="1"/>
</dbReference>
<dbReference type="InterPro" id="IPR030960">
    <property type="entry name" value="DHQS/DOIS_N"/>
</dbReference>
<evidence type="ECO:0000259" key="19">
    <source>
        <dbReference type="Pfam" id="PF01761"/>
    </source>
</evidence>
<evidence type="ECO:0000256" key="1">
    <source>
        <dbReference type="ARBA" id="ARBA00001393"/>
    </source>
</evidence>
<dbReference type="EMBL" id="NGJY01000001">
    <property type="protein sequence ID" value="RSU04839.1"/>
    <property type="molecule type" value="Genomic_DNA"/>
</dbReference>
<dbReference type="GO" id="GO:0005737">
    <property type="term" value="C:cytoplasm"/>
    <property type="evidence" value="ECO:0007669"/>
    <property type="project" value="UniProtKB-SubCell"/>
</dbReference>
<dbReference type="CDD" id="cd08195">
    <property type="entry name" value="DHQS"/>
    <property type="match status" value="1"/>
</dbReference>
<reference evidence="21 22" key="1">
    <citation type="submission" date="2017-05" db="EMBL/GenBank/DDBJ databases">
        <title>Vagococcus spp. assemblies.</title>
        <authorList>
            <person name="Gulvik C.A."/>
        </authorList>
    </citation>
    <scope>NUCLEOTIDE SEQUENCE [LARGE SCALE GENOMIC DNA]</scope>
    <source>
        <strain evidence="21 22">CCUG 41755</strain>
    </source>
</reference>
<dbReference type="InterPro" id="IPR050071">
    <property type="entry name" value="Dehydroquinate_synthase"/>
</dbReference>
<evidence type="ECO:0000256" key="5">
    <source>
        <dbReference type="ARBA" id="ARBA00004661"/>
    </source>
</evidence>
<comment type="similarity">
    <text evidence="6 18">Belongs to the sugar phosphate cyclases superfamily. Dehydroquinate synthase family.</text>
</comment>
<keyword evidence="16 18" id="KW-0456">Lyase</keyword>
<dbReference type="SUPFAM" id="SSF56796">
    <property type="entry name" value="Dehydroquinate synthase-like"/>
    <property type="match status" value="1"/>
</dbReference>
<keyword evidence="9 18" id="KW-0963">Cytoplasm</keyword>
<dbReference type="GO" id="GO:0046872">
    <property type="term" value="F:metal ion binding"/>
    <property type="evidence" value="ECO:0007669"/>
    <property type="project" value="UniProtKB-KW"/>
</dbReference>
<keyword evidence="22" id="KW-1185">Reference proteome</keyword>
<evidence type="ECO:0000256" key="13">
    <source>
        <dbReference type="ARBA" id="ARBA00022833"/>
    </source>
</evidence>
<dbReference type="PANTHER" id="PTHR43622">
    <property type="entry name" value="3-DEHYDROQUINATE SYNTHASE"/>
    <property type="match status" value="1"/>
</dbReference>